<accession>A0A8D9BIH1</accession>
<dbReference type="AlphaFoldDB" id="A0A8D9BIH1"/>
<reference evidence="1" key="1">
    <citation type="submission" date="2021-05" db="EMBL/GenBank/DDBJ databases">
        <authorList>
            <person name="Alioto T."/>
            <person name="Alioto T."/>
            <person name="Gomez Garrido J."/>
        </authorList>
    </citation>
    <scope>NUCLEOTIDE SEQUENCE</scope>
</reference>
<organism evidence="1">
    <name type="scientific">Cacopsylla melanoneura</name>
    <dbReference type="NCBI Taxonomy" id="428564"/>
    <lineage>
        <taxon>Eukaryota</taxon>
        <taxon>Metazoa</taxon>
        <taxon>Ecdysozoa</taxon>
        <taxon>Arthropoda</taxon>
        <taxon>Hexapoda</taxon>
        <taxon>Insecta</taxon>
        <taxon>Pterygota</taxon>
        <taxon>Neoptera</taxon>
        <taxon>Paraneoptera</taxon>
        <taxon>Hemiptera</taxon>
        <taxon>Sternorrhyncha</taxon>
        <taxon>Psylloidea</taxon>
        <taxon>Psyllidae</taxon>
        <taxon>Psyllinae</taxon>
        <taxon>Cacopsylla</taxon>
    </lineage>
</organism>
<sequence length="107" mass="12366">MVIKQQEIEIKPKEIEIKQKENESKARIKMERTRQTTPSTSQIVTNHCASNGNLAKIELTKFDADVAKFFEFLECFTALIDRRTDLKPNEKFHYLKTIGIGSVSKLH</sequence>
<name>A0A8D9BIH1_9HEMI</name>
<proteinExistence type="predicted"/>
<protein>
    <submittedName>
        <fullName evidence="1">Uncharacterized protein</fullName>
    </submittedName>
</protein>
<dbReference type="EMBL" id="HBUF01631833">
    <property type="protein sequence ID" value="CAG6783337.1"/>
    <property type="molecule type" value="Transcribed_RNA"/>
</dbReference>
<evidence type="ECO:0000313" key="1">
    <source>
        <dbReference type="EMBL" id="CAG6783337.1"/>
    </source>
</evidence>